<dbReference type="InterPro" id="IPR000333">
    <property type="entry name" value="TGFB_receptor"/>
</dbReference>
<dbReference type="AlphaFoldDB" id="A0A6J2VPR7"/>
<evidence type="ECO:0000256" key="4">
    <source>
        <dbReference type="ARBA" id="ARBA00009605"/>
    </source>
</evidence>
<dbReference type="SUPFAM" id="SSF57302">
    <property type="entry name" value="Snake toxin-like"/>
    <property type="match status" value="1"/>
</dbReference>
<dbReference type="GO" id="GO:0030509">
    <property type="term" value="P:BMP signaling pathway"/>
    <property type="evidence" value="ECO:0007669"/>
    <property type="project" value="TreeGrafter"/>
</dbReference>
<proteinExistence type="inferred from homology"/>
<evidence type="ECO:0000313" key="21">
    <source>
        <dbReference type="Proteomes" id="UP000504632"/>
    </source>
</evidence>
<feature type="transmembrane region" description="Helical" evidence="18">
    <location>
        <begin position="129"/>
        <end position="154"/>
    </location>
</feature>
<sequence length="495" mass="54586">MLLWLLFAFLGQLSVCIPAPASASGRKCAFLASPRNLLKILEAGNITAGVQDCEHTHCCMGYFQLVDGQPRPDLLGCNILEGSCPESLCSASTHFHNYIRCVCNSDFCNSNISWSPQRRESQHSYTPDLLSAGLVIFPVGFLIVCCSLIAAWRWRSHFRDCNKRDTASHERLKTFVCSCGVSEKADIDLASVELQKVVAQGRFASVWQGQCHGSPVALKIFPAGHSREFMREKEVYALPLMVNCGIACFLGAGRTLERRECVLVLELAAHGSLNAFLSKTACDWKSAVKLTQTLSQGLAYLHSDINKNGVHKPAVAHRDLSSNNVLVRADGTCALCDFGCATVIRHCTARDSWHSHVDNTQDEAQVGTLRYMSPEMLEGSVNLSSGHCLMQGDVYALGLLLWELWSCCSDLYTEGHAHSLPYEVELGPSPALEQLLVLVSERRQRPAIPQSWIHVSQEFSLQEILEDCWDHDPEARLSAQCAANRLASLPPHCSL</sequence>
<evidence type="ECO:0000256" key="8">
    <source>
        <dbReference type="ARBA" id="ARBA00022692"/>
    </source>
</evidence>
<feature type="signal peptide" evidence="19">
    <location>
        <begin position="1"/>
        <end position="16"/>
    </location>
</feature>
<dbReference type="OrthoDB" id="669224at2759"/>
<evidence type="ECO:0000259" key="20">
    <source>
        <dbReference type="PROSITE" id="PS50011"/>
    </source>
</evidence>
<protein>
    <recommendedName>
        <fullName evidence="5">receptor protein serine/threonine kinase</fullName>
        <ecNumber evidence="5">2.7.11.30</ecNumber>
    </recommendedName>
</protein>
<dbReference type="GO" id="GO:0005524">
    <property type="term" value="F:ATP binding"/>
    <property type="evidence" value="ECO:0007669"/>
    <property type="project" value="UniProtKB-KW"/>
</dbReference>
<dbReference type="InParanoid" id="A0A6J2VPR7"/>
<comment type="similarity">
    <text evidence="4">Belongs to the protein kinase superfamily. TKL Ser/Thr protein kinase family. TGFB receptor subfamily.</text>
</comment>
<dbReference type="PROSITE" id="PS50011">
    <property type="entry name" value="PROTEIN_KINASE_DOM"/>
    <property type="match status" value="1"/>
</dbReference>
<keyword evidence="6" id="KW-0723">Serine/threonine-protein kinase</keyword>
<comment type="cofactor">
    <cofactor evidence="2">
        <name>Mg(2+)</name>
        <dbReference type="ChEBI" id="CHEBI:18420"/>
    </cofactor>
</comment>
<dbReference type="GO" id="GO:0005886">
    <property type="term" value="C:plasma membrane"/>
    <property type="evidence" value="ECO:0007669"/>
    <property type="project" value="TreeGrafter"/>
</dbReference>
<dbReference type="GO" id="GO:0043235">
    <property type="term" value="C:receptor complex"/>
    <property type="evidence" value="ECO:0007669"/>
    <property type="project" value="TreeGrafter"/>
</dbReference>
<evidence type="ECO:0000256" key="5">
    <source>
        <dbReference type="ARBA" id="ARBA00012401"/>
    </source>
</evidence>
<keyword evidence="14" id="KW-0460">Magnesium</keyword>
<evidence type="ECO:0000256" key="16">
    <source>
        <dbReference type="ARBA" id="ARBA00023136"/>
    </source>
</evidence>
<dbReference type="Gene3D" id="1.10.510.10">
    <property type="entry name" value="Transferase(Phosphotransferase) domain 1"/>
    <property type="match status" value="1"/>
</dbReference>
<keyword evidence="17" id="KW-0675">Receptor</keyword>
<keyword evidence="8 18" id="KW-0812">Transmembrane</keyword>
<evidence type="ECO:0000256" key="14">
    <source>
        <dbReference type="ARBA" id="ARBA00022842"/>
    </source>
</evidence>
<gene>
    <name evidence="22" type="primary">LOC115815260</name>
</gene>
<dbReference type="GeneID" id="115815260"/>
<keyword evidence="16 18" id="KW-0472">Membrane</keyword>
<keyword evidence="7" id="KW-0808">Transferase</keyword>
<dbReference type="InterPro" id="IPR045860">
    <property type="entry name" value="Snake_toxin-like_sf"/>
</dbReference>
<feature type="domain" description="Protein kinase" evidence="20">
    <location>
        <begin position="192"/>
        <end position="495"/>
    </location>
</feature>
<dbReference type="InterPro" id="IPR011009">
    <property type="entry name" value="Kinase-like_dom_sf"/>
</dbReference>
<evidence type="ECO:0000256" key="13">
    <source>
        <dbReference type="ARBA" id="ARBA00022840"/>
    </source>
</evidence>
<evidence type="ECO:0000256" key="15">
    <source>
        <dbReference type="ARBA" id="ARBA00022989"/>
    </source>
</evidence>
<dbReference type="Proteomes" id="UP000504632">
    <property type="component" value="Chromosome 6"/>
</dbReference>
<dbReference type="Pfam" id="PF07714">
    <property type="entry name" value="PK_Tyr_Ser-Thr"/>
    <property type="match status" value="1"/>
</dbReference>
<dbReference type="CDD" id="cd23616">
    <property type="entry name" value="TFP_LU_ECD_AMHR2"/>
    <property type="match status" value="1"/>
</dbReference>
<evidence type="ECO:0000256" key="9">
    <source>
        <dbReference type="ARBA" id="ARBA00022723"/>
    </source>
</evidence>
<evidence type="ECO:0000256" key="1">
    <source>
        <dbReference type="ARBA" id="ARBA00001936"/>
    </source>
</evidence>
<dbReference type="Gene3D" id="2.10.60.10">
    <property type="entry name" value="CD59"/>
    <property type="match status" value="1"/>
</dbReference>
<dbReference type="Gene3D" id="3.30.200.20">
    <property type="entry name" value="Phosphorylase Kinase, domain 1"/>
    <property type="match status" value="1"/>
</dbReference>
<keyword evidence="12" id="KW-0418">Kinase</keyword>
<dbReference type="RefSeq" id="XP_030634077.1">
    <property type="nucleotide sequence ID" value="XM_030778217.1"/>
</dbReference>
<evidence type="ECO:0000256" key="12">
    <source>
        <dbReference type="ARBA" id="ARBA00022777"/>
    </source>
</evidence>
<dbReference type="InterPro" id="IPR000719">
    <property type="entry name" value="Prot_kinase_dom"/>
</dbReference>
<dbReference type="InterPro" id="IPR001245">
    <property type="entry name" value="Ser-Thr/Tyr_kinase_cat_dom"/>
</dbReference>
<reference evidence="22" key="1">
    <citation type="submission" date="2025-08" db="UniProtKB">
        <authorList>
            <consortium name="RefSeq"/>
        </authorList>
    </citation>
    <scope>IDENTIFICATION</scope>
</reference>
<evidence type="ECO:0000256" key="10">
    <source>
        <dbReference type="ARBA" id="ARBA00022729"/>
    </source>
</evidence>
<keyword evidence="15 18" id="KW-1133">Transmembrane helix</keyword>
<keyword evidence="13" id="KW-0067">ATP-binding</keyword>
<keyword evidence="21" id="KW-1185">Reference proteome</keyword>
<evidence type="ECO:0000256" key="17">
    <source>
        <dbReference type="ARBA" id="ARBA00023170"/>
    </source>
</evidence>
<dbReference type="SUPFAM" id="SSF56112">
    <property type="entry name" value="Protein kinase-like (PK-like)"/>
    <property type="match status" value="1"/>
</dbReference>
<evidence type="ECO:0000256" key="7">
    <source>
        <dbReference type="ARBA" id="ARBA00022679"/>
    </source>
</evidence>
<evidence type="ECO:0000256" key="19">
    <source>
        <dbReference type="SAM" id="SignalP"/>
    </source>
</evidence>
<dbReference type="EC" id="2.7.11.30" evidence="5"/>
<feature type="transmembrane region" description="Helical" evidence="18">
    <location>
        <begin position="235"/>
        <end position="253"/>
    </location>
</feature>
<dbReference type="GO" id="GO:0005024">
    <property type="term" value="F:transforming growth factor beta receptor activity"/>
    <property type="evidence" value="ECO:0007669"/>
    <property type="project" value="TreeGrafter"/>
</dbReference>
<name>A0A6J2VPR7_CHACN</name>
<keyword evidence="10 19" id="KW-0732">Signal</keyword>
<evidence type="ECO:0000256" key="3">
    <source>
        <dbReference type="ARBA" id="ARBA00004479"/>
    </source>
</evidence>
<keyword evidence="9" id="KW-0479">Metal-binding</keyword>
<dbReference type="PANTHER" id="PTHR23255">
    <property type="entry name" value="TRANSFORMING GROWTH FACTOR-BETA RECEPTOR TYPE I AND II"/>
    <property type="match status" value="1"/>
</dbReference>
<accession>A0A6J2VPR7</accession>
<evidence type="ECO:0000256" key="11">
    <source>
        <dbReference type="ARBA" id="ARBA00022741"/>
    </source>
</evidence>
<dbReference type="PANTHER" id="PTHR23255:SF49">
    <property type="entry name" value="ANTI-MUELLERIAN HORMONE TYPE-2 RECEPTOR"/>
    <property type="match status" value="1"/>
</dbReference>
<organism evidence="21 22">
    <name type="scientific">Chanos chanos</name>
    <name type="common">Milkfish</name>
    <name type="synonym">Mugil chanos</name>
    <dbReference type="NCBI Taxonomy" id="29144"/>
    <lineage>
        <taxon>Eukaryota</taxon>
        <taxon>Metazoa</taxon>
        <taxon>Chordata</taxon>
        <taxon>Craniata</taxon>
        <taxon>Vertebrata</taxon>
        <taxon>Euteleostomi</taxon>
        <taxon>Actinopterygii</taxon>
        <taxon>Neopterygii</taxon>
        <taxon>Teleostei</taxon>
        <taxon>Ostariophysi</taxon>
        <taxon>Gonorynchiformes</taxon>
        <taxon>Chanidae</taxon>
        <taxon>Chanos</taxon>
    </lineage>
</organism>
<comment type="subcellular location">
    <subcellularLocation>
        <location evidence="3">Membrane</location>
        <topology evidence="3">Single-pass type I membrane protein</topology>
    </subcellularLocation>
</comment>
<evidence type="ECO:0000256" key="2">
    <source>
        <dbReference type="ARBA" id="ARBA00001946"/>
    </source>
</evidence>
<evidence type="ECO:0000256" key="18">
    <source>
        <dbReference type="SAM" id="Phobius"/>
    </source>
</evidence>
<evidence type="ECO:0000313" key="22">
    <source>
        <dbReference type="RefSeq" id="XP_030634077.1"/>
    </source>
</evidence>
<evidence type="ECO:0000256" key="6">
    <source>
        <dbReference type="ARBA" id="ARBA00022527"/>
    </source>
</evidence>
<feature type="chain" id="PRO_5026998279" description="receptor protein serine/threonine kinase" evidence="19">
    <location>
        <begin position="17"/>
        <end position="495"/>
    </location>
</feature>
<comment type="cofactor">
    <cofactor evidence="1">
        <name>Mn(2+)</name>
        <dbReference type="ChEBI" id="CHEBI:29035"/>
    </cofactor>
</comment>
<keyword evidence="11" id="KW-0547">Nucleotide-binding</keyword>